<dbReference type="EMBL" id="ML977343">
    <property type="protein sequence ID" value="KAF2109333.1"/>
    <property type="molecule type" value="Genomic_DNA"/>
</dbReference>
<proteinExistence type="predicted"/>
<protein>
    <submittedName>
        <fullName evidence="2">Uncharacterized protein</fullName>
    </submittedName>
</protein>
<feature type="region of interest" description="Disordered" evidence="1">
    <location>
        <begin position="66"/>
        <end position="98"/>
    </location>
</feature>
<accession>A0A6A5YQU0</accession>
<name>A0A6A5YQU0_9PLEO</name>
<evidence type="ECO:0000313" key="2">
    <source>
        <dbReference type="EMBL" id="KAF2109333.1"/>
    </source>
</evidence>
<dbReference type="Proteomes" id="UP000799770">
    <property type="component" value="Unassembled WGS sequence"/>
</dbReference>
<evidence type="ECO:0000313" key="3">
    <source>
        <dbReference type="Proteomes" id="UP000799770"/>
    </source>
</evidence>
<dbReference type="OrthoDB" id="5235678at2759"/>
<organism evidence="2 3">
    <name type="scientific">Lophiotrema nucula</name>
    <dbReference type="NCBI Taxonomy" id="690887"/>
    <lineage>
        <taxon>Eukaryota</taxon>
        <taxon>Fungi</taxon>
        <taxon>Dikarya</taxon>
        <taxon>Ascomycota</taxon>
        <taxon>Pezizomycotina</taxon>
        <taxon>Dothideomycetes</taxon>
        <taxon>Pleosporomycetidae</taxon>
        <taxon>Pleosporales</taxon>
        <taxon>Lophiotremataceae</taxon>
        <taxon>Lophiotrema</taxon>
    </lineage>
</organism>
<evidence type="ECO:0000256" key="1">
    <source>
        <dbReference type="SAM" id="MobiDB-lite"/>
    </source>
</evidence>
<gene>
    <name evidence="2" type="ORF">BDV96DRAFT_529853</name>
</gene>
<dbReference type="AlphaFoldDB" id="A0A6A5YQU0"/>
<sequence length="98" mass="10857">MANKVISSSTIKTVMNGGRSITVKYATETDSWKRHNLTTDTQDKFAKAMEKADVPAGATTAIMTETEHPSQKDSYPHFTTVYQDDNGKHITTKHVSPQ</sequence>
<keyword evidence="3" id="KW-1185">Reference proteome</keyword>
<feature type="compositionally biased region" description="Basic and acidic residues" evidence="1">
    <location>
        <begin position="66"/>
        <end position="75"/>
    </location>
</feature>
<reference evidence="2" key="1">
    <citation type="journal article" date="2020" name="Stud. Mycol.">
        <title>101 Dothideomycetes genomes: a test case for predicting lifestyles and emergence of pathogens.</title>
        <authorList>
            <person name="Haridas S."/>
            <person name="Albert R."/>
            <person name="Binder M."/>
            <person name="Bloem J."/>
            <person name="Labutti K."/>
            <person name="Salamov A."/>
            <person name="Andreopoulos B."/>
            <person name="Baker S."/>
            <person name="Barry K."/>
            <person name="Bills G."/>
            <person name="Bluhm B."/>
            <person name="Cannon C."/>
            <person name="Castanera R."/>
            <person name="Culley D."/>
            <person name="Daum C."/>
            <person name="Ezra D."/>
            <person name="Gonzalez J."/>
            <person name="Henrissat B."/>
            <person name="Kuo A."/>
            <person name="Liang C."/>
            <person name="Lipzen A."/>
            <person name="Lutzoni F."/>
            <person name="Magnuson J."/>
            <person name="Mondo S."/>
            <person name="Nolan M."/>
            <person name="Ohm R."/>
            <person name="Pangilinan J."/>
            <person name="Park H.-J."/>
            <person name="Ramirez L."/>
            <person name="Alfaro M."/>
            <person name="Sun H."/>
            <person name="Tritt A."/>
            <person name="Yoshinaga Y."/>
            <person name="Zwiers L.-H."/>
            <person name="Turgeon B."/>
            <person name="Goodwin S."/>
            <person name="Spatafora J."/>
            <person name="Crous P."/>
            <person name="Grigoriev I."/>
        </authorList>
    </citation>
    <scope>NUCLEOTIDE SEQUENCE</scope>
    <source>
        <strain evidence="2">CBS 627.86</strain>
    </source>
</reference>